<feature type="region of interest" description="Disordered" evidence="1">
    <location>
        <begin position="48"/>
        <end position="93"/>
    </location>
</feature>
<gene>
    <name evidence="2" type="ORF">NA57DRAFT_59398</name>
</gene>
<dbReference type="EMBL" id="ML978131">
    <property type="protein sequence ID" value="KAF2095381.1"/>
    <property type="molecule type" value="Genomic_DNA"/>
</dbReference>
<feature type="compositionally biased region" description="Basic and acidic residues" evidence="1">
    <location>
        <begin position="64"/>
        <end position="74"/>
    </location>
</feature>
<dbReference type="Proteomes" id="UP000799772">
    <property type="component" value="Unassembled WGS sequence"/>
</dbReference>
<accession>A0A9P4M273</accession>
<evidence type="ECO:0000256" key="1">
    <source>
        <dbReference type="SAM" id="MobiDB-lite"/>
    </source>
</evidence>
<feature type="region of interest" description="Disordered" evidence="1">
    <location>
        <begin position="298"/>
        <end position="381"/>
    </location>
</feature>
<comment type="caution">
    <text evidence="2">The sequence shown here is derived from an EMBL/GenBank/DDBJ whole genome shotgun (WGS) entry which is preliminary data.</text>
</comment>
<feature type="compositionally biased region" description="Polar residues" evidence="1">
    <location>
        <begin position="181"/>
        <end position="193"/>
    </location>
</feature>
<evidence type="ECO:0000313" key="3">
    <source>
        <dbReference type="Proteomes" id="UP000799772"/>
    </source>
</evidence>
<feature type="compositionally biased region" description="Acidic residues" evidence="1">
    <location>
        <begin position="167"/>
        <end position="180"/>
    </location>
</feature>
<feature type="compositionally biased region" description="Basic and acidic residues" evidence="1">
    <location>
        <begin position="145"/>
        <end position="156"/>
    </location>
</feature>
<evidence type="ECO:0000313" key="2">
    <source>
        <dbReference type="EMBL" id="KAF2095381.1"/>
    </source>
</evidence>
<name>A0A9P4M273_9PEZI</name>
<feature type="region of interest" description="Disordered" evidence="1">
    <location>
        <begin position="145"/>
        <end position="252"/>
    </location>
</feature>
<feature type="compositionally biased region" description="Polar residues" evidence="1">
    <location>
        <begin position="202"/>
        <end position="211"/>
    </location>
</feature>
<feature type="region of interest" description="Disordered" evidence="1">
    <location>
        <begin position="1"/>
        <end position="32"/>
    </location>
</feature>
<keyword evidence="3" id="KW-1185">Reference proteome</keyword>
<dbReference type="OrthoDB" id="3691720at2759"/>
<reference evidence="2" key="1">
    <citation type="journal article" date="2020" name="Stud. Mycol.">
        <title>101 Dothideomycetes genomes: a test case for predicting lifestyles and emergence of pathogens.</title>
        <authorList>
            <person name="Haridas S."/>
            <person name="Albert R."/>
            <person name="Binder M."/>
            <person name="Bloem J."/>
            <person name="Labutti K."/>
            <person name="Salamov A."/>
            <person name="Andreopoulos B."/>
            <person name="Baker S."/>
            <person name="Barry K."/>
            <person name="Bills G."/>
            <person name="Bluhm B."/>
            <person name="Cannon C."/>
            <person name="Castanera R."/>
            <person name="Culley D."/>
            <person name="Daum C."/>
            <person name="Ezra D."/>
            <person name="Gonzalez J."/>
            <person name="Henrissat B."/>
            <person name="Kuo A."/>
            <person name="Liang C."/>
            <person name="Lipzen A."/>
            <person name="Lutzoni F."/>
            <person name="Magnuson J."/>
            <person name="Mondo S."/>
            <person name="Nolan M."/>
            <person name="Ohm R."/>
            <person name="Pangilinan J."/>
            <person name="Park H.-J."/>
            <person name="Ramirez L."/>
            <person name="Alfaro M."/>
            <person name="Sun H."/>
            <person name="Tritt A."/>
            <person name="Yoshinaga Y."/>
            <person name="Zwiers L.-H."/>
            <person name="Turgeon B."/>
            <person name="Goodwin S."/>
            <person name="Spatafora J."/>
            <person name="Crous P."/>
            <person name="Grigoriev I."/>
        </authorList>
    </citation>
    <scope>NUCLEOTIDE SEQUENCE</scope>
    <source>
        <strain evidence="2">CBS 133067</strain>
    </source>
</reference>
<dbReference type="AlphaFoldDB" id="A0A9P4M273"/>
<feature type="region of interest" description="Disordered" evidence="1">
    <location>
        <begin position="404"/>
        <end position="439"/>
    </location>
</feature>
<feature type="compositionally biased region" description="Acidic residues" evidence="1">
    <location>
        <begin position="404"/>
        <end position="415"/>
    </location>
</feature>
<organism evidence="2 3">
    <name type="scientific">Rhizodiscina lignyota</name>
    <dbReference type="NCBI Taxonomy" id="1504668"/>
    <lineage>
        <taxon>Eukaryota</taxon>
        <taxon>Fungi</taxon>
        <taxon>Dikarya</taxon>
        <taxon>Ascomycota</taxon>
        <taxon>Pezizomycotina</taxon>
        <taxon>Dothideomycetes</taxon>
        <taxon>Pleosporomycetidae</taxon>
        <taxon>Aulographales</taxon>
        <taxon>Rhizodiscinaceae</taxon>
        <taxon>Rhizodiscina</taxon>
    </lineage>
</organism>
<protein>
    <submittedName>
        <fullName evidence="2">Uncharacterized protein</fullName>
    </submittedName>
</protein>
<sequence length="439" mass="48491">MTAGQPRAQTLKQAKKAYKRAPTTPTISGAERKRLEREIILDQRAERIKEAEERKRQTLKRKAKKEEQDREARKRAGVGLATQLAGYSHTQKRMKRGMENFLKAGKLEKDKQEDVGKVVEEDEEYGGWDADFIDDDTLVEEELGVKVKSPENKPQDVIRSSQSFGENIDDESFVEAEESVIQDSHQGSTNTLSEDLVRRTSLVESQSTTNAPRRDSTFAVRNVTPAKRKSPSNKELSSLPASPTKPQPPELDAWADFIASNTQIATELTPPKIVSSKSLMYPESFSISTQDLHFSDDDLDDVGNDATRAGSNAIAKSATIVPPRHSPRRGSPAFKRPFLPASASKQPHQIGSKASMLPPPRPQRLINAPCQDPSVSASDSSFGAFGLSTQVVHDLLDDDLELTDEDEKEACEPEDLQQLVDVDDRLSSSDTFGSDADFG</sequence>
<proteinExistence type="predicted"/>